<dbReference type="Gene3D" id="2.40.50.40">
    <property type="match status" value="1"/>
</dbReference>
<dbReference type="GO" id="GO:0006955">
    <property type="term" value="P:immune response"/>
    <property type="evidence" value="ECO:0007669"/>
    <property type="project" value="InterPro"/>
</dbReference>
<feature type="non-terminal residue" evidence="9">
    <location>
        <position position="1"/>
    </location>
</feature>
<dbReference type="EMBL" id="VWZK01015289">
    <property type="protein sequence ID" value="NXG76733.1"/>
    <property type="molecule type" value="Genomic_DNA"/>
</dbReference>
<evidence type="ECO:0000259" key="8">
    <source>
        <dbReference type="SMART" id="SM00199"/>
    </source>
</evidence>
<dbReference type="InterPro" id="IPR001811">
    <property type="entry name" value="Chemokine_IL8-like_dom"/>
</dbReference>
<gene>
    <name evidence="9" type="primary">Ccl5_1</name>
    <name evidence="9" type="ORF">BARMAR_R04663</name>
</gene>
<comment type="caution">
    <text evidence="9">The sequence shown here is derived from an EMBL/GenBank/DDBJ whole genome shotgun (WGS) entry which is preliminary data.</text>
</comment>
<proteinExistence type="inferred from homology"/>
<name>A0A7K9EJ83_BARMA</name>
<dbReference type="AlphaFoldDB" id="A0A7K9EJ83"/>
<dbReference type="Proteomes" id="UP000578343">
    <property type="component" value="Unassembled WGS sequence"/>
</dbReference>
<dbReference type="FunFam" id="2.40.50.40:FF:000002">
    <property type="entry name" value="C-C motif chemokine"/>
    <property type="match status" value="1"/>
</dbReference>
<keyword evidence="10" id="KW-1185">Reference proteome</keyword>
<keyword evidence="5" id="KW-0964">Secreted</keyword>
<reference evidence="9 10" key="1">
    <citation type="submission" date="2019-09" db="EMBL/GenBank/DDBJ databases">
        <title>Bird 10,000 Genomes (B10K) Project - Family phase.</title>
        <authorList>
            <person name="Zhang G."/>
        </authorList>
    </citation>
    <scope>NUCLEOTIDE SEQUENCE [LARGE SCALE GENOMIC DNA]</scope>
    <source>
        <strain evidence="9">B10K-DU-001-21</strain>
        <tissue evidence="9">Muscle</tissue>
    </source>
</reference>
<protein>
    <submittedName>
        <fullName evidence="9">CCL5 protein</fullName>
    </submittedName>
</protein>
<dbReference type="PANTHER" id="PTHR12015:SF111">
    <property type="entry name" value="C-C MOTIF CHEMOKINE 17"/>
    <property type="match status" value="1"/>
</dbReference>
<evidence type="ECO:0000256" key="3">
    <source>
        <dbReference type="ARBA" id="ARBA00022500"/>
    </source>
</evidence>
<keyword evidence="3" id="KW-0145">Chemotaxis</keyword>
<sequence length="67" mass="7618">PYAPSECCFSFVTSPLRLANLKSFYTTPKECFSPATVFTTRNGTKVCANPEMPWVKKTVERLQKRRG</sequence>
<evidence type="ECO:0000256" key="6">
    <source>
        <dbReference type="ARBA" id="ARBA00022729"/>
    </source>
</evidence>
<dbReference type="SUPFAM" id="SSF54117">
    <property type="entry name" value="Interleukin 8-like chemokines"/>
    <property type="match status" value="1"/>
</dbReference>
<evidence type="ECO:0000256" key="2">
    <source>
        <dbReference type="ARBA" id="ARBA00010868"/>
    </source>
</evidence>
<evidence type="ECO:0000256" key="4">
    <source>
        <dbReference type="ARBA" id="ARBA00022514"/>
    </source>
</evidence>
<dbReference type="OrthoDB" id="9892424at2759"/>
<feature type="non-terminal residue" evidence="9">
    <location>
        <position position="67"/>
    </location>
</feature>
<dbReference type="SMART" id="SM00199">
    <property type="entry name" value="SCY"/>
    <property type="match status" value="1"/>
</dbReference>
<dbReference type="Pfam" id="PF00048">
    <property type="entry name" value="IL8"/>
    <property type="match status" value="1"/>
</dbReference>
<dbReference type="GO" id="GO:0005615">
    <property type="term" value="C:extracellular space"/>
    <property type="evidence" value="ECO:0007669"/>
    <property type="project" value="UniProtKB-KW"/>
</dbReference>
<dbReference type="GO" id="GO:0006954">
    <property type="term" value="P:inflammatory response"/>
    <property type="evidence" value="ECO:0007669"/>
    <property type="project" value="UniProtKB-KW"/>
</dbReference>
<keyword evidence="4" id="KW-0202">Cytokine</keyword>
<evidence type="ECO:0000256" key="1">
    <source>
        <dbReference type="ARBA" id="ARBA00004613"/>
    </source>
</evidence>
<keyword evidence="6" id="KW-0732">Signal</keyword>
<evidence type="ECO:0000313" key="9">
    <source>
        <dbReference type="EMBL" id="NXG76733.1"/>
    </source>
</evidence>
<organism evidence="9 10">
    <name type="scientific">Baryphthengus martii</name>
    <name type="common">Rufous motmot</name>
    <dbReference type="NCBI Taxonomy" id="176943"/>
    <lineage>
        <taxon>Eukaryota</taxon>
        <taxon>Metazoa</taxon>
        <taxon>Chordata</taxon>
        <taxon>Craniata</taxon>
        <taxon>Vertebrata</taxon>
        <taxon>Euteleostomi</taxon>
        <taxon>Archelosauria</taxon>
        <taxon>Archosauria</taxon>
        <taxon>Dinosauria</taxon>
        <taxon>Saurischia</taxon>
        <taxon>Theropoda</taxon>
        <taxon>Coelurosauria</taxon>
        <taxon>Aves</taxon>
        <taxon>Neognathae</taxon>
        <taxon>Neoaves</taxon>
        <taxon>Telluraves</taxon>
        <taxon>Coraciimorphae</taxon>
        <taxon>Coraciiformes</taxon>
        <taxon>Momotidae</taxon>
        <taxon>Baryphthengus</taxon>
    </lineage>
</organism>
<comment type="similarity">
    <text evidence="2">Belongs to the intercrine beta (chemokine CC) family.</text>
</comment>
<dbReference type="InterPro" id="IPR036048">
    <property type="entry name" value="Interleukin_8-like_sf"/>
</dbReference>
<evidence type="ECO:0000256" key="7">
    <source>
        <dbReference type="ARBA" id="ARBA00023198"/>
    </source>
</evidence>
<keyword evidence="7" id="KW-0395">Inflammatory response</keyword>
<feature type="domain" description="Chemokine interleukin-8-like" evidence="8">
    <location>
        <begin position="4"/>
        <end position="62"/>
    </location>
</feature>
<dbReference type="CDD" id="cd00272">
    <property type="entry name" value="Chemokine_CC"/>
    <property type="match status" value="1"/>
</dbReference>
<accession>A0A7K9EJ83</accession>
<dbReference type="GO" id="GO:0008009">
    <property type="term" value="F:chemokine activity"/>
    <property type="evidence" value="ECO:0007669"/>
    <property type="project" value="InterPro"/>
</dbReference>
<evidence type="ECO:0000256" key="5">
    <source>
        <dbReference type="ARBA" id="ARBA00022525"/>
    </source>
</evidence>
<comment type="subcellular location">
    <subcellularLocation>
        <location evidence="1">Secreted</location>
    </subcellularLocation>
</comment>
<evidence type="ECO:0000313" key="10">
    <source>
        <dbReference type="Proteomes" id="UP000578343"/>
    </source>
</evidence>
<dbReference type="PANTHER" id="PTHR12015">
    <property type="entry name" value="SMALL INDUCIBLE CYTOKINE A"/>
    <property type="match status" value="1"/>
</dbReference>
<dbReference type="InterPro" id="IPR039809">
    <property type="entry name" value="Chemokine_b/g/d"/>
</dbReference>